<dbReference type="InterPro" id="IPR012451">
    <property type="entry name" value="DUF1656"/>
</dbReference>
<dbReference type="STRING" id="639283.Snov_3382"/>
<evidence type="ECO:0000313" key="7">
    <source>
        <dbReference type="Proteomes" id="UP000006633"/>
    </source>
</evidence>
<sequence length="79" mass="8740">MLFSSQIAFHTPEVLGFYLPPLMVWCLLAVPPFLLLRLGLKRGGFYKLVWHRALFDAALYVIVLGAVIFSLPAFAGGMG</sequence>
<dbReference type="EMBL" id="CP002026">
    <property type="protein sequence ID" value="ADH90656.1"/>
    <property type="molecule type" value="Genomic_DNA"/>
</dbReference>
<dbReference type="KEGG" id="sno:Snov_3382"/>
<dbReference type="Proteomes" id="UP000006633">
    <property type="component" value="Chromosome"/>
</dbReference>
<evidence type="ECO:0000313" key="6">
    <source>
        <dbReference type="EMBL" id="ADH90656.1"/>
    </source>
</evidence>
<evidence type="ECO:0000256" key="4">
    <source>
        <dbReference type="ARBA" id="ARBA00023136"/>
    </source>
</evidence>
<feature type="transmembrane region" description="Helical" evidence="5">
    <location>
        <begin position="57"/>
        <end position="75"/>
    </location>
</feature>
<dbReference type="HOGENOM" id="CLU_188292_4_1_5"/>
<proteinExistence type="predicted"/>
<dbReference type="Pfam" id="PF07869">
    <property type="entry name" value="DUF1656"/>
    <property type="match status" value="1"/>
</dbReference>
<keyword evidence="3 5" id="KW-1133">Transmembrane helix</keyword>
<reference evidence="6 7" key="1">
    <citation type="journal article" date="2012" name="Stand. Genomic Sci.">
        <title>Complete genome sequence of the facultatively chemolithoautotrophic and methylotrophic alpha Proteobacterium Starkeya novella type strain (ATCC 8093(T)).</title>
        <authorList>
            <person name="Kappler U."/>
            <person name="Davenport K."/>
            <person name="Beatson S."/>
            <person name="Lucas S."/>
            <person name="Lapidus A."/>
            <person name="Copeland A."/>
            <person name="Berry K.W."/>
            <person name="Glavina Del Rio T."/>
            <person name="Hammon N."/>
            <person name="Dalin E."/>
            <person name="Tice H."/>
            <person name="Pitluck S."/>
            <person name="Richardson P."/>
            <person name="Bruce D."/>
            <person name="Goodwin L.A."/>
            <person name="Han C."/>
            <person name="Tapia R."/>
            <person name="Detter J.C."/>
            <person name="Chang Y.J."/>
            <person name="Jeffries C.D."/>
            <person name="Land M."/>
            <person name="Hauser L."/>
            <person name="Kyrpides N.C."/>
            <person name="Goker M."/>
            <person name="Ivanova N."/>
            <person name="Klenk H.P."/>
            <person name="Woyke T."/>
        </authorList>
    </citation>
    <scope>NUCLEOTIDE SEQUENCE [LARGE SCALE GENOMIC DNA]</scope>
    <source>
        <strain evidence="7">ATCC 8093 / DSM 506 / JCM 20403 / CCM 1077 / IAM 12100 / NBRC 12443 / NCIMB 10456</strain>
    </source>
</reference>
<dbReference type="eggNOG" id="ENOG50315G0">
    <property type="taxonomic scope" value="Bacteria"/>
</dbReference>
<gene>
    <name evidence="6" type="ordered locus">Snov_3382</name>
</gene>
<evidence type="ECO:0008006" key="8">
    <source>
        <dbReference type="Google" id="ProtNLM"/>
    </source>
</evidence>
<keyword evidence="7" id="KW-1185">Reference proteome</keyword>
<keyword evidence="4 5" id="KW-0472">Membrane</keyword>
<evidence type="ECO:0000256" key="2">
    <source>
        <dbReference type="ARBA" id="ARBA00022692"/>
    </source>
</evidence>
<evidence type="ECO:0000256" key="3">
    <source>
        <dbReference type="ARBA" id="ARBA00022989"/>
    </source>
</evidence>
<organism evidence="6 7">
    <name type="scientific">Ancylobacter novellus (strain ATCC 8093 / DSM 506 / JCM 20403 / CCM 1077 / IAM 12100 / NBRC 12443 / NCIMB 10456)</name>
    <name type="common">Starkeya novella</name>
    <dbReference type="NCBI Taxonomy" id="639283"/>
    <lineage>
        <taxon>Bacteria</taxon>
        <taxon>Pseudomonadati</taxon>
        <taxon>Pseudomonadota</taxon>
        <taxon>Alphaproteobacteria</taxon>
        <taxon>Hyphomicrobiales</taxon>
        <taxon>Xanthobacteraceae</taxon>
        <taxon>Ancylobacter</taxon>
    </lineage>
</organism>
<evidence type="ECO:0000256" key="5">
    <source>
        <dbReference type="SAM" id="Phobius"/>
    </source>
</evidence>
<feature type="transmembrane region" description="Helical" evidence="5">
    <location>
        <begin position="15"/>
        <end position="36"/>
    </location>
</feature>
<accession>D7A994</accession>
<dbReference type="RefSeq" id="WP_013168157.1">
    <property type="nucleotide sequence ID" value="NC_014217.1"/>
</dbReference>
<dbReference type="AlphaFoldDB" id="D7A994"/>
<keyword evidence="2 5" id="KW-0812">Transmembrane</keyword>
<keyword evidence="1" id="KW-1003">Cell membrane</keyword>
<evidence type="ECO:0000256" key="1">
    <source>
        <dbReference type="ARBA" id="ARBA00022475"/>
    </source>
</evidence>
<name>D7A994_ANCN5</name>
<protein>
    <recommendedName>
        <fullName evidence="8">DUF1656 domain-containing protein</fullName>
    </recommendedName>
</protein>